<organism evidence="1 2">
    <name type="scientific">Nocardia alba</name>
    <dbReference type="NCBI Taxonomy" id="225051"/>
    <lineage>
        <taxon>Bacteria</taxon>
        <taxon>Bacillati</taxon>
        <taxon>Actinomycetota</taxon>
        <taxon>Actinomycetes</taxon>
        <taxon>Mycobacteriales</taxon>
        <taxon>Nocardiaceae</taxon>
        <taxon>Nocardia</taxon>
    </lineage>
</organism>
<evidence type="ECO:0000313" key="2">
    <source>
        <dbReference type="Proteomes" id="UP000294856"/>
    </source>
</evidence>
<proteinExistence type="predicted"/>
<keyword evidence="2" id="KW-1185">Reference proteome</keyword>
<sequence length="675" mass="75097">MVNLSGTVDALKMTGPQQRSAAKSCTNAWLKKVHAIARPHTLPATVLCTSRQWQWAAMDSGVDFFWDDLNTSVDQVASVVCEPASTIGRELFRALTQLGEAHDTLQARLFEVGRFVPPSEHLAEGLDLVASMQQLACSIVENVISCLIEGLDGAYWEKSGELHDEYALALQRLTELTTLDLDDSVEMRLQRSMGLSAGELPAGSGFTFPSRLRVAWTKRIDELDSRLRRQVPHLLKPGQELSFEVRHHLTALLATTHVLPAHQAAMASRDLTLAALAKDPAYCAEIIAELVNEESGHYATHRQVQREISAFKNADDSEDRMDPACNLYQRVVEGDIRRIARRVLGFLGERQDRNVVLKTIEDRLSANIEEPSCILLLSCINRQWRNAIAHSQFHWDTVNQCISLDGELASPEELAVAAIRAMETGAGFNAGVEIALNEFDRTYSQPPPVDLLTWDMQVERRMGASGIELLSVRRFRKSMQMHVRPLSIETFRDHLVAVLMARHGIPDIDTWEIKQVDRPDIVLKSSALDLAETLMEIDTNSGKFVHPHAVEIILYAEASLNFGQQAEQVAIAVRRLSSAIILGEFESFERQRITDGLTCIVDGMVATISLQIRAIEKTATLFAHPAAEHLISHSNILQAQLQGLHVDPDTTLQQTAQLAMTVISEGVVEFPWLDL</sequence>
<name>A0A4R1FN96_9NOCA</name>
<gene>
    <name evidence="1" type="ORF">DFR71_3820</name>
</gene>
<accession>A0A4R1FN96</accession>
<dbReference type="Proteomes" id="UP000294856">
    <property type="component" value="Unassembled WGS sequence"/>
</dbReference>
<protein>
    <submittedName>
        <fullName evidence="1">Uncharacterized protein</fullName>
    </submittedName>
</protein>
<dbReference type="AlphaFoldDB" id="A0A4R1FN96"/>
<comment type="caution">
    <text evidence="1">The sequence shown here is derived from an EMBL/GenBank/DDBJ whole genome shotgun (WGS) entry which is preliminary data.</text>
</comment>
<evidence type="ECO:0000313" key="1">
    <source>
        <dbReference type="EMBL" id="TCJ94912.1"/>
    </source>
</evidence>
<dbReference type="EMBL" id="SMFR01000003">
    <property type="protein sequence ID" value="TCJ94912.1"/>
    <property type="molecule type" value="Genomic_DNA"/>
</dbReference>
<reference evidence="1 2" key="1">
    <citation type="submission" date="2019-03" db="EMBL/GenBank/DDBJ databases">
        <title>Genomic Encyclopedia of Type Strains, Phase IV (KMG-IV): sequencing the most valuable type-strain genomes for metagenomic binning, comparative biology and taxonomic classification.</title>
        <authorList>
            <person name="Goeker M."/>
        </authorList>
    </citation>
    <scope>NUCLEOTIDE SEQUENCE [LARGE SCALE GENOMIC DNA]</scope>
    <source>
        <strain evidence="1 2">DSM 44684</strain>
    </source>
</reference>